<evidence type="ECO:0000256" key="7">
    <source>
        <dbReference type="ARBA" id="ARBA00022553"/>
    </source>
</evidence>
<dbReference type="GO" id="GO:0010972">
    <property type="term" value="P:negative regulation of G2/M transition of mitotic cell cycle"/>
    <property type="evidence" value="ECO:0007669"/>
    <property type="project" value="UniProtKB-ARBA"/>
</dbReference>
<dbReference type="InterPro" id="IPR013194">
    <property type="entry name" value="HDAC_interact_dom"/>
</dbReference>
<feature type="transmembrane region" description="Helical" evidence="22">
    <location>
        <begin position="622"/>
        <end position="639"/>
    </location>
</feature>
<dbReference type="SUPFAM" id="SSF90123">
    <property type="entry name" value="ABC transporter transmembrane region"/>
    <property type="match status" value="2"/>
</dbReference>
<dbReference type="InterPro" id="IPR036525">
    <property type="entry name" value="Tubulin/FtsZ_GTPase_sf"/>
</dbReference>
<evidence type="ECO:0000313" key="27">
    <source>
        <dbReference type="Proteomes" id="UP000509510"/>
    </source>
</evidence>
<dbReference type="RefSeq" id="XP_035341364.1">
    <property type="nucleotide sequence ID" value="XM_035485471.1"/>
</dbReference>
<dbReference type="GO" id="GO:0016020">
    <property type="term" value="C:membrane"/>
    <property type="evidence" value="ECO:0007669"/>
    <property type="project" value="UniProtKB-SubCell"/>
</dbReference>
<dbReference type="Pfam" id="PF00091">
    <property type="entry name" value="Tubulin"/>
    <property type="match status" value="1"/>
</dbReference>
<evidence type="ECO:0000256" key="6">
    <source>
        <dbReference type="ARBA" id="ARBA00022491"/>
    </source>
</evidence>
<feature type="compositionally biased region" description="Low complexity" evidence="21">
    <location>
        <begin position="2917"/>
        <end position="2929"/>
    </location>
</feature>
<evidence type="ECO:0000256" key="8">
    <source>
        <dbReference type="ARBA" id="ARBA00022574"/>
    </source>
</evidence>
<dbReference type="SMART" id="SM00320">
    <property type="entry name" value="WD40"/>
    <property type="match status" value="5"/>
</dbReference>
<dbReference type="InterPro" id="IPR017871">
    <property type="entry name" value="ABC_transporter-like_CS"/>
</dbReference>
<dbReference type="InterPro" id="IPR003593">
    <property type="entry name" value="AAA+_ATPase"/>
</dbReference>
<comment type="function">
    <text evidence="18">Phosphatase 2A affects a variety of biological processes in the cell such as transcription, cell cycle progression and cellular morphogenesis, and provides an initial identification of critical substrates for this phosphatase. The regulatory subunit may direct the catalytic subunit to distinct, albeit overlapping, subsets of substrates.</text>
</comment>
<feature type="transmembrane region" description="Helical" evidence="22">
    <location>
        <begin position="1296"/>
        <end position="1319"/>
    </location>
</feature>
<dbReference type="CDD" id="cd03250">
    <property type="entry name" value="ABCC_MRP_domain1"/>
    <property type="match status" value="1"/>
</dbReference>
<dbReference type="Gene3D" id="3.40.50.1440">
    <property type="entry name" value="Tubulin/FtsZ, GTPase domain"/>
    <property type="match status" value="1"/>
</dbReference>
<evidence type="ECO:0000256" key="5">
    <source>
        <dbReference type="ARBA" id="ARBA00022448"/>
    </source>
</evidence>
<dbReference type="InterPro" id="IPR036322">
    <property type="entry name" value="WD40_repeat_dom_sf"/>
</dbReference>
<dbReference type="Pfam" id="PF14226">
    <property type="entry name" value="DIOX_N"/>
    <property type="match status" value="1"/>
</dbReference>
<dbReference type="Pfam" id="PF02671">
    <property type="entry name" value="PAH"/>
    <property type="match status" value="3"/>
</dbReference>
<dbReference type="FunFam" id="2.130.10.10:FF:000189">
    <property type="entry name" value="Protein phosphatase PP2A regulatory subunit B"/>
    <property type="match status" value="1"/>
</dbReference>
<evidence type="ECO:0000256" key="1">
    <source>
        <dbReference type="ARBA" id="ARBA00004123"/>
    </source>
</evidence>
<evidence type="ECO:0000256" key="13">
    <source>
        <dbReference type="ARBA" id="ARBA00022989"/>
    </source>
</evidence>
<dbReference type="CDD" id="cd18604">
    <property type="entry name" value="ABC_6TM_VMR1_D2_like"/>
    <property type="match status" value="1"/>
</dbReference>
<dbReference type="SUPFAM" id="SSF51197">
    <property type="entry name" value="Clavaminate synthase-like"/>
    <property type="match status" value="1"/>
</dbReference>
<feature type="transmembrane region" description="Helical" evidence="22">
    <location>
        <begin position="1116"/>
        <end position="1135"/>
    </location>
</feature>
<dbReference type="PANTHER" id="PTHR24223:SF456">
    <property type="entry name" value="MULTIDRUG RESISTANCE-ASSOCIATED PROTEIN LETHAL(2)03659"/>
    <property type="match status" value="1"/>
</dbReference>
<feature type="domain" description="ABC transporter" evidence="23">
    <location>
        <begin position="1388"/>
        <end position="1622"/>
    </location>
</feature>
<keyword evidence="15 22" id="KW-0472">Membrane</keyword>
<dbReference type="InterPro" id="IPR001680">
    <property type="entry name" value="WD40_rpt"/>
</dbReference>
<feature type="region of interest" description="Disordered" evidence="21">
    <location>
        <begin position="3111"/>
        <end position="3221"/>
    </location>
</feature>
<dbReference type="CDD" id="cd18596">
    <property type="entry name" value="ABC_6TM_VMR1_D1_like"/>
    <property type="match status" value="1"/>
</dbReference>
<dbReference type="PANTHER" id="PTHR24223">
    <property type="entry name" value="ATP-BINDING CASSETTE SUB-FAMILY C"/>
    <property type="match status" value="1"/>
</dbReference>
<dbReference type="Pfam" id="PF08295">
    <property type="entry name" value="Sin3_corepress"/>
    <property type="match status" value="1"/>
</dbReference>
<dbReference type="InterPro" id="IPR005123">
    <property type="entry name" value="Oxoglu/Fe-dep_dioxygenase_dom"/>
</dbReference>
<dbReference type="SMART" id="SM00382">
    <property type="entry name" value="AAA"/>
    <property type="match status" value="2"/>
</dbReference>
<dbReference type="Gene3D" id="1.20.1160.11">
    <property type="entry name" value="Paired amphipathic helix"/>
    <property type="match status" value="3"/>
</dbReference>
<dbReference type="GO" id="GO:1902531">
    <property type="term" value="P:regulation of intracellular signal transduction"/>
    <property type="evidence" value="ECO:0007669"/>
    <property type="project" value="UniProtKB-ARBA"/>
</dbReference>
<dbReference type="GO" id="GO:0005524">
    <property type="term" value="F:ATP binding"/>
    <property type="evidence" value="ECO:0007669"/>
    <property type="project" value="UniProtKB-KW"/>
</dbReference>
<reference evidence="27" key="1">
    <citation type="submission" date="2020-06" db="EMBL/GenBank/DDBJ databases">
        <title>A chromosome-scale genome assembly of Talaromyces rugulosus W13939.</title>
        <authorList>
            <person name="Wang B."/>
            <person name="Guo L."/>
            <person name="Ye K."/>
            <person name="Wang L."/>
        </authorList>
    </citation>
    <scope>NUCLEOTIDE SEQUENCE [LARGE SCALE GENOMIC DNA]</scope>
    <source>
        <strain evidence="27">W13939</strain>
    </source>
</reference>
<keyword evidence="5" id="KW-0813">Transport</keyword>
<feature type="transmembrane region" description="Helical" evidence="22">
    <location>
        <begin position="705"/>
        <end position="725"/>
    </location>
</feature>
<dbReference type="FunFam" id="1.20.1160.11:FF:000002">
    <property type="entry name" value="Paired amphipathic helix protein SIN3"/>
    <property type="match status" value="1"/>
</dbReference>
<proteinExistence type="inferred from homology"/>
<feature type="domain" description="ABC transmembrane type-1" evidence="24">
    <location>
        <begin position="1063"/>
        <end position="1354"/>
    </location>
</feature>
<dbReference type="InterPro" id="IPR036600">
    <property type="entry name" value="PAH_sf"/>
</dbReference>
<evidence type="ECO:0000256" key="3">
    <source>
        <dbReference type="ARBA" id="ARBA00008259"/>
    </source>
</evidence>
<dbReference type="Gene3D" id="2.60.120.330">
    <property type="entry name" value="B-lactam Antibiotic, Isopenicillin N Synthase, Chain"/>
    <property type="match status" value="1"/>
</dbReference>
<dbReference type="GeneID" id="55989786"/>
<dbReference type="InterPro" id="IPR003008">
    <property type="entry name" value="Tubulin_FtsZ_GTPase"/>
</dbReference>
<dbReference type="PROSITE" id="PS51471">
    <property type="entry name" value="FE2OG_OXY"/>
    <property type="match status" value="1"/>
</dbReference>
<keyword evidence="13 22" id="KW-1133">Transmembrane helix</keyword>
<dbReference type="SUPFAM" id="SSF47762">
    <property type="entry name" value="PAH2 domain"/>
    <property type="match status" value="3"/>
</dbReference>
<feature type="region of interest" description="Disordered" evidence="21">
    <location>
        <begin position="2988"/>
        <end position="3018"/>
    </location>
</feature>
<dbReference type="GO" id="GO:0000159">
    <property type="term" value="C:protein phosphatase type 2A complex"/>
    <property type="evidence" value="ECO:0007669"/>
    <property type="project" value="InterPro"/>
</dbReference>
<keyword evidence="9 22" id="KW-0812">Transmembrane</keyword>
<protein>
    <recommendedName>
        <fullName evidence="19">Protein phosphatase PP2A regulatory subunit B</fullName>
    </recommendedName>
</protein>
<feature type="domain" description="Fe2OG dioxygenase" evidence="25">
    <location>
        <begin position="173"/>
        <end position="277"/>
    </location>
</feature>
<keyword evidence="12" id="KW-0067">ATP-binding</keyword>
<dbReference type="PROSITE" id="PS51477">
    <property type="entry name" value="PAH"/>
    <property type="match status" value="2"/>
</dbReference>
<feature type="region of interest" description="Disordered" evidence="21">
    <location>
        <begin position="3634"/>
        <end position="3655"/>
    </location>
</feature>
<dbReference type="PROSITE" id="PS50893">
    <property type="entry name" value="ABC_TRANSPORTER_2"/>
    <property type="match status" value="2"/>
</dbReference>
<evidence type="ECO:0000256" key="2">
    <source>
        <dbReference type="ARBA" id="ARBA00004141"/>
    </source>
</evidence>
<keyword evidence="11" id="KW-0547">Nucleotide-binding</keyword>
<dbReference type="InterPro" id="IPR011527">
    <property type="entry name" value="ABC1_TM_dom"/>
</dbReference>
<comment type="similarity">
    <text evidence="3">Belongs to the phosphatase 2A regulatory subunit B family.</text>
</comment>
<dbReference type="InterPro" id="IPR036640">
    <property type="entry name" value="ABC1_TM_sf"/>
</dbReference>
<feature type="region of interest" description="Disordered" evidence="21">
    <location>
        <begin position="2340"/>
        <end position="2369"/>
    </location>
</feature>
<sequence>MISPQVSSEIPVAPLETISYDKLLAGDSIEIARLLSNCKSLGFFYLDLTGAAQVTLDNSRDVFKFMEEYFDQPLDVKLRDVRQSVTHGYTPTGTYTGAKRGERDCYETLKVAEAEMKSRAPQLPSTVKNNVDLFDSFISGSHSVVLKLLESLSTGMGLTGDLRFEEKHRPDVPARTTMVLFRYPRQVQEGAGIGHNMHTDIGSLTLLFCGDYGLQVLHPETNQWGFVAPKPGHAVINVGDSLRFLSGHQFASCVHRVLPITERQEHHRYSIAYFLRPEDNAIYVDSKGRHLSARTWHDEKYDVFREPHEKQEKDAILTGGMEQDGVFLLILLHSLWLYRMRDCSSIYTAGLKGSALSVLTLVLHVFGGLGYTKTSLLQHGVAFLLALVQVLFPRRPDVFTSDGKLVDGENGSSAFHKYSMHWCVYSLRLAGENVGIDRLPVLDYHTRSKSQPPIANLKTSLWNHIILQRGIAFAKQWTLMLLRSMLTFGYPYCAMKLLKSLEITGGPTIEAWLWLVGIGVSSIGETLIHFHLAWVQWSELGIPIRAQLIMAIFQKALRAKDSKQPDNGNSKKEKPDAINLISSDTSAFSKFTAVNHMLPFSLVKFIMAVIFLIRLLGWQSTLAAITVTVASVPIHTLVIKNERMTRKDLTAARDRKSKAVNEAMQALHQIKFHGLEAQWEERINQFREEELKHLRKSFFASTMRSVWKLMAPLLVAAASVCTFAYSATSISSSIIFPMIELLPHLQGTLGVIPMVFQDFLDARSNSHRMEEYLRWPEQKRALDPSPSGQVVFRNASIAWPTNEAQDQTKVTSHQFLLHDLNVTFPPGELSIIHGQTGSGKTLLLLAILGEAHLLGGNIEAPSMAEGQPAAFVAQTPWLQSATLKDNILFGSPLDPGKYEKVLNACALSPDLAALPKGDETHIGPKGVKLSGGQRARVALARAIYSSAKLLVIDDIFSALDASVSKDILQALTGDLCKCRTRILVTHHVSMCLPKTRCIVQVQNNTASTTDSMEQTIITPSPNVNVGSSLPIEANSKERVHSTTKVKRVDARNDLTVYLRYFTAAGGLKFAAFYILGLVTKQLLDALTKWTLGYINSADSSSAELHTTVGLQKYVHLYLLSLVVTIIWELLFNLNAFSGSARASKTVFREMTFSVLRMPLLWLDTISIGGILKNFTADTRMVDDHLLVTLSEFADSMVKMMIIVIVGLYTSRNTSILTLAFLYAGLQVGRIYIKARSMVKRADVEPTAAILEHFTSSSSGVSTIRAFGAVDRFVEQMHHHLDRLSIARRHFWIFNRWTGLQMSLIGIVFSTVTSMLLLASTSIIDIPFVGFSLTFSMGLSGALFKAVNSFGQLETYMDSAGAITAYASLQTEDQGGREVPEDWPSQGKVEVNGIQAAYSANLPLVLKDVSFTAESGQRIGIVGRTGAGKSSLALTLLRLIEPCSGSILVDGIDISTVKLQWIRSRIAFVPQDPVLFSGTVRSNLDYFQQIPDEKLKDALRSVKLLADEGNSGLFSLDSPISAGGANMSQGQRQLLCLARILVQGSKVVILDEATSAVDNETDKLIQETIQHQIHRTLIVVAHRLRTIASFDQVLVFNDGQIAEAEAPSSRVAFEYIARFCEFHGLYDQCFAALAAALYIPSLSWDITSNDVTSSPIPMAERVDESPPSTRREETPFRANLRSPGALVCVGDAFFLDMIEMKRVLTTRAGGAFPVSGPASPPVPFTSRPRAPWFLSVFFPGLAFCFQSWFSLQITVSSSLRLPVSEFLAKMREIVHIQTGQCGNQIGSAFWQNISGEHGLDGEGVYNGTSDLQLERMNVYYNEVNKRKYVPRAVLVDLEPVSLPHDRDRPISTTVVYLAALFLLHPQSIARASRPLFPRLASRRATLLAIWEDRLRLPKPRKLPSHRRPDDLPLPRLFSRVAASSSLGFANQPTRPSVHLAFCLLRLSPLFIRCFGDKGDVEDITEADIISTVEFDHTGNYLATGDKGGRVVLFERNETKKTCEYKFHTEFQSHEPEFDYLKSLEIEEKINKIKWCKRQNSSHFLLSTNDKTIKLWKVFDKSLKVVAENNLSHDLTPASVLGGGATRPPHLSFKDSSALKLPRMTHHDTVVAAVPRRTYANAHAYHINSISVNSDGETFISSDDLRINLWNLNIQDQSFNIVDIKPANMEELTEVITASEFHPQSCNWFMYASSKGTIKLADMRQRALCDQHSKLFEQEEDASSRSFFSEIISSISDVRFSNDGRYILSRDYLTVKIWDVNMERQPIKTIPIHEHLRPRLCDTYENDSIFDKFEVVFSGDAENVMTGSYNNNFMIYPTDPSRETEVVLQADKSAFKAKKVGIPTPINKNGKKNGSRANSPAGAGSRMRKETDADQIDFNKKILHMSWHPFEDSIAIAATNNAWLIRPIAAAPKAPPEQRCSGCRDRRQALPEAATGSYCLSPPLSGVAPTVVAGDLSGAETHFVLSQLALVSLTVLQLLLLSRRSFSWALAHEIPVLLPPLFSPSPAAETETAAIMNPSGNDSWHSSAGGPPSHPNMEQSRPLGSYGQNPPQQGPSSQPSGPVLPPPAGPFHPVTQSSGHSLPGLADLAQGAGGPHQPSPYGQHPQPSHGGGHSLPGIGQAMQHPSPQLNRDRERDSRERELLERQRHEDMVHRDREQREREREHIERQQREQQQQQQPPPPHPVQSHTGSIPIHQPVASKVPNSIHGPNGLLSNIGGNAPANPSQNSIQSNTVASLFGAQMPPHQENAARPYMQHAQAQPSQAMISYNGSTPASIPGNVAALAQGQQPILNDALSYLDQVKVRFVDQPDVYNRFLDIMKDFKSQAIDTPGVIQRVSNLFTGHPALIQGFNTFLPPGYRIECGTDDNPNAIRVTTPSGTNTLSMATRPPRSSLDSADEMGPSGALAPPARSEYYEQSRGGWQQQPQHPGQSGIAGSYSPNNRVLNSLYGQQGNQNQAQEHHYEYQNQQEQQAAVAGAAALHQQEQRGVSQLQSAAAATSGVGRPSLMQASPGTASGNGPMNSLAGVGAGVLQGPQGGDLNKRGPVEFNHAISYVNKIKNRFAGAPEIYKQFLEILQTYQRESKPIQDVYAQVTQLFHSAPDLLEDFKQFLPDTTAQAKQQQAQAARQSVDEPVPTSSVRGELPYPPSGAATQSQTPGRDVKMPPLGQFNVKDSSKDSKKRRGGPTTGLGPQIAGPSVDASRMGDVQSNRAGSVQGGGMNKRAKVHHTKTMPTDGPLVSPTLVPALPEAIPPTYSLAPNSEEFAFFDRVKKFIGNKQTFLEFLKLCNLYSTDLIDRHVLVKRAVGFIGSNPELMSWFKRFMHTEDPEDRVIDLKPKQESGSVNLAHCRSLGPSYRLLPKRERQKPCSGRDELCRSVLNDEWASHPTWESEDSGFVAHRKNQYEDALHRIEEDRHDYDHHIEACVRTIQLIEPIVQQFLVMSEAERSAFVLPPGLGGQSESIYKRVIKKVYDRQRGELIIQQMFERPCHVLPVLLYRLKQKCEEWKASQREWDKVWREQMQRCFWRSLDHQAITNKGMDKKLFSSKNIHNEIQAKYEEGRNIRKSGFQLPRHQFEFEFSDPDVILDASQLLLTFIDRNSGGFGQDPQRVIAFIKDFIPIFFGMDRDTFHFYMNEVSNDASPSEEMDEDGMATEEASTRSRRGVTAKKLDLLRDVLERRGEKGTVSAVPSRDATPDAVLVSSTPIPDPTEPLDVAELKWMEHPDQGNFNQQRKYTLNQSYEKKVHHLYSNLNVYCFFRTFELLYSRLLKVKLHEKQAHEDVRRQSQPKAAIELGLMDKIPSDFFSDISPNANLYKQIVRMCDEVIKGDLETSHLEETLRRFYLKSGYQMYNLDKIFTGIARFASNIFNGDPKDRSADIVNLFFKERDKEETTHHQEIQYRKQVERLVKEGDIYRITFNPVTQKTYIQLMTAEDSTFENEELSQEARWSYYVSAYTMRDPTEGVPFSQMRMPFLKNSLPTKLEQDEEYNRYYRRLVHQDGLVIRICANSYHILYEPGSYDWWWRPTASSQEEADENAKELTVVRERRQDRFREIFVNNPAWARGLSKDEVDASNKKFRTWINGGPSPEEEKAEVAVAEAPAAAATEAVPEAAAEAEAQPTQAGPEAEAEPAADKKEKEDTEMADAEPASTKMEE</sequence>
<evidence type="ECO:0000259" key="23">
    <source>
        <dbReference type="PROSITE" id="PS50893"/>
    </source>
</evidence>
<evidence type="ECO:0000256" key="18">
    <source>
        <dbReference type="ARBA" id="ARBA00055525"/>
    </source>
</evidence>
<feature type="region of interest" description="Disordered" evidence="21">
    <location>
        <begin position="2514"/>
        <end position="2727"/>
    </location>
</feature>
<dbReference type="InterPro" id="IPR003822">
    <property type="entry name" value="PAH"/>
</dbReference>
<dbReference type="Pfam" id="PF16879">
    <property type="entry name" value="Sin3a_C"/>
    <property type="match status" value="1"/>
</dbReference>
<dbReference type="GO" id="GO:0005525">
    <property type="term" value="F:GTP binding"/>
    <property type="evidence" value="ECO:0007669"/>
    <property type="project" value="InterPro"/>
</dbReference>
<dbReference type="FunFam" id="1.20.1160.11:FF:000003">
    <property type="entry name" value="Paired amphipathic helix SIN3-like protein"/>
    <property type="match status" value="1"/>
</dbReference>
<feature type="transmembrane region" description="Helical" evidence="22">
    <location>
        <begin position="1057"/>
        <end position="1078"/>
    </location>
</feature>
<dbReference type="FunFam" id="1.20.1160.11:FF:000001">
    <property type="entry name" value="Paired amphipathic helix protein Sin3"/>
    <property type="match status" value="1"/>
</dbReference>
<keyword evidence="10" id="KW-0677">Repeat</keyword>
<dbReference type="Pfam" id="PF03171">
    <property type="entry name" value="2OG-FeII_Oxy"/>
    <property type="match status" value="1"/>
</dbReference>
<feature type="compositionally biased region" description="Low complexity" evidence="21">
    <location>
        <begin position="3113"/>
        <end position="3123"/>
    </location>
</feature>
<dbReference type="OrthoDB" id="10265969at2759"/>
<dbReference type="CDD" id="cd03244">
    <property type="entry name" value="ABCC_MRP_domain2"/>
    <property type="match status" value="1"/>
</dbReference>
<dbReference type="GO" id="GO:0006355">
    <property type="term" value="P:regulation of DNA-templated transcription"/>
    <property type="evidence" value="ECO:0007669"/>
    <property type="project" value="InterPro"/>
</dbReference>
<keyword evidence="16" id="KW-0804">Transcription</keyword>
<feature type="domain" description="ABC transporter" evidence="23">
    <location>
        <begin position="802"/>
        <end position="1028"/>
    </location>
</feature>
<dbReference type="KEGG" id="trg:TRUGW13939_02277"/>
<dbReference type="InterPro" id="IPR003439">
    <property type="entry name" value="ABC_transporter-like_ATP-bd"/>
</dbReference>
<feature type="region of interest" description="Disordered" evidence="21">
    <location>
        <begin position="4073"/>
        <end position="4148"/>
    </location>
</feature>
<feature type="compositionally biased region" description="Basic and acidic residues" evidence="21">
    <location>
        <begin position="2628"/>
        <end position="2669"/>
    </location>
</feature>
<evidence type="ECO:0000259" key="25">
    <source>
        <dbReference type="PROSITE" id="PS51471"/>
    </source>
</evidence>
<dbReference type="GO" id="GO:0033698">
    <property type="term" value="C:Rpd3L complex"/>
    <property type="evidence" value="ECO:0007669"/>
    <property type="project" value="UniProtKB-ARBA"/>
</dbReference>
<dbReference type="InterPro" id="IPR027443">
    <property type="entry name" value="IPNS-like_sf"/>
</dbReference>
<dbReference type="InterPro" id="IPR050173">
    <property type="entry name" value="ABC_transporter_C-like"/>
</dbReference>
<evidence type="ECO:0000256" key="4">
    <source>
        <dbReference type="ARBA" id="ARBA00009726"/>
    </source>
</evidence>
<dbReference type="Pfam" id="PF00664">
    <property type="entry name" value="ABC_membrane"/>
    <property type="match status" value="2"/>
</dbReference>
<dbReference type="FunFam" id="3.40.50.300:FF:000630">
    <property type="entry name" value="ATP-binding cassette (ABC) transporter, putative"/>
    <property type="match status" value="1"/>
</dbReference>
<dbReference type="InterPro" id="IPR044861">
    <property type="entry name" value="IPNS-like_FE2OG_OXY"/>
</dbReference>
<feature type="compositionally biased region" description="Acidic residues" evidence="21">
    <location>
        <begin position="3637"/>
        <end position="3647"/>
    </location>
</feature>
<dbReference type="GO" id="GO:0044283">
    <property type="term" value="P:small molecule biosynthetic process"/>
    <property type="evidence" value="ECO:0007669"/>
    <property type="project" value="UniProtKB-ARBA"/>
</dbReference>
<dbReference type="Proteomes" id="UP000509510">
    <property type="component" value="Chromosome I"/>
</dbReference>
<feature type="compositionally biased region" description="Basic and acidic residues" evidence="21">
    <location>
        <begin position="1659"/>
        <end position="1674"/>
    </location>
</feature>
<feature type="compositionally biased region" description="Polar residues" evidence="21">
    <location>
        <begin position="3005"/>
        <end position="3018"/>
    </location>
</feature>
<dbReference type="Pfam" id="PF00005">
    <property type="entry name" value="ABC_tran"/>
    <property type="match status" value="2"/>
</dbReference>
<dbReference type="GO" id="GO:0010628">
    <property type="term" value="P:positive regulation of gene expression"/>
    <property type="evidence" value="ECO:0007669"/>
    <property type="project" value="UniProtKB-ARBA"/>
</dbReference>
<dbReference type="Gene3D" id="3.40.50.300">
    <property type="entry name" value="P-loop containing nucleotide triphosphate hydrolases"/>
    <property type="match status" value="2"/>
</dbReference>
<keyword evidence="27" id="KW-1185">Reference proteome</keyword>
<keyword evidence="8" id="KW-0853">WD repeat</keyword>
<dbReference type="SUPFAM" id="SSF52540">
    <property type="entry name" value="P-loop containing nucleoside triphosphate hydrolases"/>
    <property type="match status" value="2"/>
</dbReference>
<feature type="compositionally biased region" description="Low complexity" evidence="21">
    <location>
        <begin position="4088"/>
        <end position="4119"/>
    </location>
</feature>
<dbReference type="PROSITE" id="PS01025">
    <property type="entry name" value="PR55_2"/>
    <property type="match status" value="1"/>
</dbReference>
<evidence type="ECO:0000256" key="19">
    <source>
        <dbReference type="ARBA" id="ARBA00067298"/>
    </source>
</evidence>
<dbReference type="InterPro" id="IPR031693">
    <property type="entry name" value="Sin3_C"/>
</dbReference>
<keyword evidence="14" id="KW-0805">Transcription regulation</keyword>
<dbReference type="PROSITE" id="PS00211">
    <property type="entry name" value="ABC_TRANSPORTER_1"/>
    <property type="match status" value="2"/>
</dbReference>
<dbReference type="GO" id="GO:0019888">
    <property type="term" value="F:protein phosphatase regulator activity"/>
    <property type="evidence" value="ECO:0007669"/>
    <property type="project" value="InterPro"/>
</dbReference>
<comment type="subcellular location">
    <subcellularLocation>
        <location evidence="2">Membrane</location>
        <topology evidence="2">Multi-pass membrane protein</topology>
    </subcellularLocation>
    <subcellularLocation>
        <location evidence="1 20">Nucleus</location>
    </subcellularLocation>
</comment>
<dbReference type="Pfam" id="PF00400">
    <property type="entry name" value="WD40"/>
    <property type="match status" value="1"/>
</dbReference>
<comment type="similarity">
    <text evidence="4">Belongs to the ABC transporter superfamily. ABCC family. Conjugate transporter (TC 3.A.1.208) subfamily.</text>
</comment>
<feature type="transmembrane region" description="Helical" evidence="22">
    <location>
        <begin position="1155"/>
        <end position="1174"/>
    </location>
</feature>
<evidence type="ECO:0000256" key="17">
    <source>
        <dbReference type="ARBA" id="ARBA00023242"/>
    </source>
</evidence>
<evidence type="ECO:0000256" key="9">
    <source>
        <dbReference type="ARBA" id="ARBA00022692"/>
    </source>
</evidence>
<dbReference type="SUPFAM" id="SSF50978">
    <property type="entry name" value="WD40 repeat-like"/>
    <property type="match status" value="1"/>
</dbReference>
<dbReference type="InterPro" id="IPR026992">
    <property type="entry name" value="DIOX_N"/>
</dbReference>
<feature type="region of interest" description="Disordered" evidence="21">
    <location>
        <begin position="2871"/>
        <end position="2945"/>
    </location>
</feature>
<dbReference type="EMBL" id="CP055898">
    <property type="protein sequence ID" value="QKX55185.1"/>
    <property type="molecule type" value="Genomic_DNA"/>
</dbReference>
<organism evidence="26 27">
    <name type="scientific">Talaromyces rugulosus</name>
    <name type="common">Penicillium rugulosum</name>
    <dbReference type="NCBI Taxonomy" id="121627"/>
    <lineage>
        <taxon>Eukaryota</taxon>
        <taxon>Fungi</taxon>
        <taxon>Dikarya</taxon>
        <taxon>Ascomycota</taxon>
        <taxon>Pezizomycotina</taxon>
        <taxon>Eurotiomycetes</taxon>
        <taxon>Eurotiomycetidae</taxon>
        <taxon>Eurotiales</taxon>
        <taxon>Trichocomaceae</taxon>
        <taxon>Talaromyces</taxon>
        <taxon>Talaromyces sect. Islandici</taxon>
    </lineage>
</organism>
<feature type="compositionally biased region" description="Basic and acidic residues" evidence="21">
    <location>
        <begin position="4125"/>
        <end position="4134"/>
    </location>
</feature>
<dbReference type="PROSITE" id="PS50929">
    <property type="entry name" value="ABC_TM1F"/>
    <property type="match status" value="2"/>
</dbReference>
<evidence type="ECO:0000256" key="20">
    <source>
        <dbReference type="PROSITE-ProRule" id="PRU00810"/>
    </source>
</evidence>
<evidence type="ECO:0000256" key="10">
    <source>
        <dbReference type="ARBA" id="ARBA00022737"/>
    </source>
</evidence>
<dbReference type="SUPFAM" id="SSF52490">
    <property type="entry name" value="Tubulin nucleotide-binding domain-like"/>
    <property type="match status" value="1"/>
</dbReference>
<evidence type="ECO:0000256" key="16">
    <source>
        <dbReference type="ARBA" id="ARBA00023163"/>
    </source>
</evidence>
<gene>
    <name evidence="26" type="ORF">TRUGW13939_02277</name>
</gene>
<evidence type="ECO:0000256" key="14">
    <source>
        <dbReference type="ARBA" id="ARBA00023015"/>
    </source>
</evidence>
<feature type="compositionally biased region" description="Polar residues" evidence="21">
    <location>
        <begin position="2871"/>
        <end position="2882"/>
    </location>
</feature>
<dbReference type="InterPro" id="IPR000009">
    <property type="entry name" value="PP2A_PR55"/>
</dbReference>
<keyword evidence="6" id="KW-0678">Repressor</keyword>
<feature type="domain" description="ABC transmembrane type-1" evidence="24">
    <location>
        <begin position="479"/>
        <end position="761"/>
    </location>
</feature>
<evidence type="ECO:0000256" key="21">
    <source>
        <dbReference type="SAM" id="MobiDB-lite"/>
    </source>
</evidence>
<dbReference type="Gene3D" id="2.130.10.10">
    <property type="entry name" value="YVTN repeat-like/Quinoprotein amine dehydrogenase"/>
    <property type="match status" value="2"/>
</dbReference>
<dbReference type="SMART" id="SM00761">
    <property type="entry name" value="HDAC_interact"/>
    <property type="match status" value="1"/>
</dbReference>
<dbReference type="GO" id="GO:0140359">
    <property type="term" value="F:ABC-type transporter activity"/>
    <property type="evidence" value="ECO:0007669"/>
    <property type="project" value="InterPro"/>
</dbReference>
<evidence type="ECO:0000256" key="11">
    <source>
        <dbReference type="ARBA" id="ARBA00022741"/>
    </source>
</evidence>
<dbReference type="Gene3D" id="1.20.1560.10">
    <property type="entry name" value="ABC transporter type 1, transmembrane domain"/>
    <property type="match status" value="2"/>
</dbReference>
<name>A0A7H8QNZ6_TALRU</name>
<dbReference type="InterPro" id="IPR027417">
    <property type="entry name" value="P-loop_NTPase"/>
</dbReference>
<accession>A0A7H8QNZ6</accession>
<dbReference type="PROSITE" id="PS01024">
    <property type="entry name" value="PR55_1"/>
    <property type="match status" value="1"/>
</dbReference>
<evidence type="ECO:0000313" key="26">
    <source>
        <dbReference type="EMBL" id="QKX55185.1"/>
    </source>
</evidence>
<feature type="compositionally biased region" description="Polar residues" evidence="21">
    <location>
        <begin position="2935"/>
        <end position="2945"/>
    </location>
</feature>
<dbReference type="GO" id="GO:0016887">
    <property type="term" value="F:ATP hydrolysis activity"/>
    <property type="evidence" value="ECO:0007669"/>
    <property type="project" value="InterPro"/>
</dbReference>
<keyword evidence="17 20" id="KW-0539">Nucleus</keyword>
<feature type="region of interest" description="Disordered" evidence="21">
    <location>
        <begin position="1654"/>
        <end position="1674"/>
    </location>
</feature>
<evidence type="ECO:0000259" key="24">
    <source>
        <dbReference type="PROSITE" id="PS50929"/>
    </source>
</evidence>
<evidence type="ECO:0000256" key="12">
    <source>
        <dbReference type="ARBA" id="ARBA00022840"/>
    </source>
</evidence>
<evidence type="ECO:0000256" key="15">
    <source>
        <dbReference type="ARBA" id="ARBA00023136"/>
    </source>
</evidence>
<evidence type="ECO:0000256" key="22">
    <source>
        <dbReference type="SAM" id="Phobius"/>
    </source>
</evidence>
<keyword evidence="7" id="KW-0597">Phosphoprotein</keyword>
<dbReference type="PRINTS" id="PR00600">
    <property type="entry name" value="PP2APR55"/>
</dbReference>
<feature type="compositionally biased region" description="Polar residues" evidence="21">
    <location>
        <begin position="2710"/>
        <end position="2727"/>
    </location>
</feature>
<feature type="compositionally biased region" description="Low complexity" evidence="21">
    <location>
        <begin position="2542"/>
        <end position="2559"/>
    </location>
</feature>
<dbReference type="InterPro" id="IPR015943">
    <property type="entry name" value="WD40/YVTN_repeat-like_dom_sf"/>
</dbReference>
<dbReference type="FunFam" id="2.130.10.10:FF:000174">
    <property type="entry name" value="Protein phosphatase PP2A regulatory subunit B"/>
    <property type="match status" value="1"/>
</dbReference>
<dbReference type="InterPro" id="IPR018067">
    <property type="entry name" value="PP2A_PR55_CS"/>
</dbReference>